<dbReference type="Pfam" id="PF07683">
    <property type="entry name" value="CobW_C"/>
    <property type="match status" value="1"/>
</dbReference>
<dbReference type="Proteomes" id="UP001203136">
    <property type="component" value="Unassembled WGS sequence"/>
</dbReference>
<reference evidence="9" key="1">
    <citation type="submission" date="2019-11" db="EMBL/GenBank/DDBJ databases">
        <authorList>
            <person name="Feng L."/>
        </authorList>
    </citation>
    <scope>NUCLEOTIDE SEQUENCE</scope>
    <source>
        <strain evidence="9">CsymbiosumLFYP84</strain>
    </source>
</reference>
<keyword evidence="3" id="KW-0143">Chaperone</keyword>
<dbReference type="PANTHER" id="PTHR13748:SF62">
    <property type="entry name" value="COBW DOMAIN-CONTAINING PROTEIN"/>
    <property type="match status" value="1"/>
</dbReference>
<comment type="catalytic activity">
    <reaction evidence="5">
        <text>GTP + H2O = GDP + phosphate + H(+)</text>
        <dbReference type="Rhea" id="RHEA:19669"/>
        <dbReference type="ChEBI" id="CHEBI:15377"/>
        <dbReference type="ChEBI" id="CHEBI:15378"/>
        <dbReference type="ChEBI" id="CHEBI:37565"/>
        <dbReference type="ChEBI" id="CHEBI:43474"/>
        <dbReference type="ChEBI" id="CHEBI:58189"/>
    </reaction>
    <physiologicalReaction direction="left-to-right" evidence="5">
        <dbReference type="Rhea" id="RHEA:19670"/>
    </physiologicalReaction>
</comment>
<keyword evidence="2" id="KW-0378">Hydrolase</keyword>
<proteinExistence type="inferred from homology"/>
<dbReference type="Pfam" id="PF02492">
    <property type="entry name" value="cobW"/>
    <property type="match status" value="1"/>
</dbReference>
<keyword evidence="1" id="KW-0547">Nucleotide-binding</keyword>
<dbReference type="SUPFAM" id="SSF52540">
    <property type="entry name" value="P-loop containing nucleoside triphosphate hydrolases"/>
    <property type="match status" value="1"/>
</dbReference>
<evidence type="ECO:0000259" key="6">
    <source>
        <dbReference type="Pfam" id="PF02492"/>
    </source>
</evidence>
<feature type="domain" description="CobW/HypB/UreG nucleotide-binding" evidence="6">
    <location>
        <begin position="6"/>
        <end position="179"/>
    </location>
</feature>
<dbReference type="RefSeq" id="WP_024739497.1">
    <property type="nucleotide sequence ID" value="NZ_CACRUA010000079.1"/>
</dbReference>
<dbReference type="EMBL" id="JAINVB010000001">
    <property type="protein sequence ID" value="MCK0084969.1"/>
    <property type="molecule type" value="Genomic_DNA"/>
</dbReference>
<dbReference type="InterPro" id="IPR003495">
    <property type="entry name" value="CobW/HypB/UreG_nucleotide-bd"/>
</dbReference>
<evidence type="ECO:0000256" key="3">
    <source>
        <dbReference type="ARBA" id="ARBA00023186"/>
    </source>
</evidence>
<dbReference type="GO" id="GO:0016787">
    <property type="term" value="F:hydrolase activity"/>
    <property type="evidence" value="ECO:0007669"/>
    <property type="project" value="UniProtKB-KW"/>
</dbReference>
<dbReference type="CDD" id="cd03112">
    <property type="entry name" value="CobW-like"/>
    <property type="match status" value="1"/>
</dbReference>
<gene>
    <name evidence="9" type="primary">yjiA</name>
    <name evidence="9" type="ORF">CSLFYP84_04295</name>
    <name evidence="8" type="ORF">K5I21_03540</name>
</gene>
<evidence type="ECO:0000313" key="9">
    <source>
        <dbReference type="EMBL" id="VYU80701.1"/>
    </source>
</evidence>
<dbReference type="InterPro" id="IPR027417">
    <property type="entry name" value="P-loop_NTPase"/>
</dbReference>
<name>A0A6N3HW74_CLOSY</name>
<dbReference type="SUPFAM" id="SSF90002">
    <property type="entry name" value="Hypothetical protein YjiA, C-terminal domain"/>
    <property type="match status" value="1"/>
</dbReference>
<dbReference type="AlphaFoldDB" id="A0A6N3HW74"/>
<sequence>MTKIDIISGFLGAGKTTFIKQLLKEAISGEKVVLIENEFGEIGIDGGFLRDAGIEIREMNSGCICCSLVGDFGKSLEEVLTKYHPDRVIIEPSGVGKLSDVMKAVRDVASEIEVMLNSAVTVVDVNKCRMYMKNFGEFFNNQIENAGTIILSRTDIAGADKVKAAVAMLREHNADANIVTTPCGQLTGAQLLEIIEKKDDMAEELMREAREHKHAHSHHHDQEHGEECGCHDHGHHHEHHHEGGHDGECNCGCHEHEHDHHHGHDHGEECGCHAHDHDHAHDHGHHHHDHDESCTCGCHDHDHHHAHDHGHHHADEVFTSWGRENVSAISRDKLEAVLKELAYGQKYGQVLRAKGMIPGEKEGVWIHFDLVPEQIEIREGSPDYTGKLCVIGANLDEEGLAEAFNA</sequence>
<dbReference type="GO" id="GO:0000166">
    <property type="term" value="F:nucleotide binding"/>
    <property type="evidence" value="ECO:0007669"/>
    <property type="project" value="UniProtKB-KW"/>
</dbReference>
<evidence type="ECO:0000256" key="5">
    <source>
        <dbReference type="ARBA" id="ARBA00049117"/>
    </source>
</evidence>
<dbReference type="Gene3D" id="3.30.1220.10">
    <property type="entry name" value="CobW-like, C-terminal domain"/>
    <property type="match status" value="1"/>
</dbReference>
<dbReference type="InterPro" id="IPR051316">
    <property type="entry name" value="Zinc-reg_GTPase_activator"/>
</dbReference>
<accession>A0A6N3HW74</accession>
<evidence type="ECO:0000256" key="1">
    <source>
        <dbReference type="ARBA" id="ARBA00022741"/>
    </source>
</evidence>
<dbReference type="GO" id="GO:0005737">
    <property type="term" value="C:cytoplasm"/>
    <property type="evidence" value="ECO:0007669"/>
    <property type="project" value="TreeGrafter"/>
</dbReference>
<organism evidence="9">
    <name type="scientific">Clostridium symbiosum</name>
    <name type="common">Bacteroides symbiosus</name>
    <dbReference type="NCBI Taxonomy" id="1512"/>
    <lineage>
        <taxon>Bacteria</taxon>
        <taxon>Bacillati</taxon>
        <taxon>Bacillota</taxon>
        <taxon>Clostridia</taxon>
        <taxon>Lachnospirales</taxon>
        <taxon>Lachnospiraceae</taxon>
        <taxon>Otoolea</taxon>
    </lineage>
</organism>
<dbReference type="PANTHER" id="PTHR13748">
    <property type="entry name" value="COBW-RELATED"/>
    <property type="match status" value="1"/>
</dbReference>
<dbReference type="InterPro" id="IPR011629">
    <property type="entry name" value="CobW-like_C"/>
</dbReference>
<reference evidence="8" key="2">
    <citation type="journal article" date="2022" name="Cell Host Microbe">
        <title>Colonization of the live biotherapeutic product VE303 and modulation of the microbiota and metabolites in healthy volunteers.</title>
        <authorList>
            <person name="Dsouza M."/>
            <person name="Menon R."/>
            <person name="Crossette E."/>
            <person name="Bhattarai S.K."/>
            <person name="Schneider J."/>
            <person name="Kim Y.G."/>
            <person name="Reddy S."/>
            <person name="Caballero S."/>
            <person name="Felix C."/>
            <person name="Cornacchione L."/>
            <person name="Hendrickson J."/>
            <person name="Watson A.R."/>
            <person name="Minot S.S."/>
            <person name="Greenfield N."/>
            <person name="Schopf L."/>
            <person name="Szabady R."/>
            <person name="Patarroyo J."/>
            <person name="Smith W."/>
            <person name="Harrison P."/>
            <person name="Kuijper E.J."/>
            <person name="Kelly C.P."/>
            <person name="Olle B."/>
            <person name="Bobilev D."/>
            <person name="Silber J.L."/>
            <person name="Bucci V."/>
            <person name="Roberts B."/>
            <person name="Faith J."/>
            <person name="Norman J.M."/>
        </authorList>
    </citation>
    <scope>NUCLEOTIDE SEQUENCE</scope>
    <source>
        <strain evidence="8">VE303-04</strain>
    </source>
</reference>
<evidence type="ECO:0000256" key="4">
    <source>
        <dbReference type="ARBA" id="ARBA00034320"/>
    </source>
</evidence>
<dbReference type="Gene3D" id="3.40.50.300">
    <property type="entry name" value="P-loop containing nucleotide triphosphate hydrolases"/>
    <property type="match status" value="1"/>
</dbReference>
<evidence type="ECO:0000259" key="7">
    <source>
        <dbReference type="Pfam" id="PF07683"/>
    </source>
</evidence>
<protein>
    <submittedName>
        <fullName evidence="8">CobW family GTP-binding protein</fullName>
    </submittedName>
    <submittedName>
        <fullName evidence="9">Putative GTP-binding protein YjiA</fullName>
    </submittedName>
</protein>
<evidence type="ECO:0000313" key="8">
    <source>
        <dbReference type="EMBL" id="MCK0084969.1"/>
    </source>
</evidence>
<comment type="similarity">
    <text evidence="4">Belongs to the SIMIBI class G3E GTPase family. ZNG1 subfamily.</text>
</comment>
<feature type="domain" description="CobW C-terminal" evidence="7">
    <location>
        <begin position="323"/>
        <end position="406"/>
    </location>
</feature>
<evidence type="ECO:0000256" key="2">
    <source>
        <dbReference type="ARBA" id="ARBA00022801"/>
    </source>
</evidence>
<dbReference type="InterPro" id="IPR036627">
    <property type="entry name" value="CobW-likC_sf"/>
</dbReference>
<dbReference type="EMBL" id="CACRUA010000079">
    <property type="protein sequence ID" value="VYU80701.1"/>
    <property type="molecule type" value="Genomic_DNA"/>
</dbReference>